<dbReference type="SUPFAM" id="SSF117281">
    <property type="entry name" value="Kelch motif"/>
    <property type="match status" value="1"/>
</dbReference>
<dbReference type="Gene3D" id="2.120.10.80">
    <property type="entry name" value="Kelch-type beta propeller"/>
    <property type="match status" value="1"/>
</dbReference>
<evidence type="ECO:0000313" key="3">
    <source>
        <dbReference type="EMBL" id="KFD54628.1"/>
    </source>
</evidence>
<dbReference type="PANTHER" id="PTHR46344">
    <property type="entry name" value="OS02G0202900 PROTEIN"/>
    <property type="match status" value="1"/>
</dbReference>
<dbReference type="EMBL" id="KL367497">
    <property type="protein sequence ID" value="KFD69219.1"/>
    <property type="molecule type" value="Genomic_DNA"/>
</dbReference>
<reference evidence="3 5" key="1">
    <citation type="journal article" date="2014" name="Nat. Genet.">
        <title>Genome and transcriptome of the porcine whipworm Trichuris suis.</title>
        <authorList>
            <person name="Jex A.R."/>
            <person name="Nejsum P."/>
            <person name="Schwarz E.M."/>
            <person name="Hu L."/>
            <person name="Young N.D."/>
            <person name="Hall R.S."/>
            <person name="Korhonen P.K."/>
            <person name="Liao S."/>
            <person name="Thamsborg S."/>
            <person name="Xia J."/>
            <person name="Xu P."/>
            <person name="Wang S."/>
            <person name="Scheerlinck J.P."/>
            <person name="Hofmann A."/>
            <person name="Sternberg P.W."/>
            <person name="Wang J."/>
            <person name="Gasser R.B."/>
        </authorList>
    </citation>
    <scope>NUCLEOTIDE SEQUENCE [LARGE SCALE GENOMIC DNA]</scope>
    <source>
        <strain evidence="4">DCEP-RM93F</strain>
        <strain evidence="3">DCEP-RM93M</strain>
    </source>
</reference>
<evidence type="ECO:0008006" key="6">
    <source>
        <dbReference type="Google" id="ProtNLM"/>
    </source>
</evidence>
<name>A0A085MBN2_9BILA</name>
<evidence type="ECO:0000313" key="4">
    <source>
        <dbReference type="EMBL" id="KFD69219.1"/>
    </source>
</evidence>
<dbReference type="PANTHER" id="PTHR46344:SF27">
    <property type="entry name" value="KELCH REPEAT SUPERFAMILY PROTEIN"/>
    <property type="match status" value="1"/>
</dbReference>
<dbReference type="InterPro" id="IPR015915">
    <property type="entry name" value="Kelch-typ_b-propeller"/>
</dbReference>
<sequence length="155" mass="17397">MSKFEYRRVVFCRVPKGASLRRSCVVGGSNHAGPLCSVECYDVRQDAWTSLASMNVRRSMAAVVEYDGCLFSFGGFDTHDPLCTSEVYNPKENEWQFLNASNGIQGGCTAATVPILLPVKLFLVRNIATLHRSFEHSNYPIVVWFVLYSSNQLYL</sequence>
<dbReference type="Proteomes" id="UP000030758">
    <property type="component" value="Unassembled WGS sequence"/>
</dbReference>
<evidence type="ECO:0000313" key="5">
    <source>
        <dbReference type="Proteomes" id="UP000030764"/>
    </source>
</evidence>
<dbReference type="InterPro" id="IPR006652">
    <property type="entry name" value="Kelch_1"/>
</dbReference>
<dbReference type="AlphaFoldDB" id="A0A085MBN2"/>
<protein>
    <recommendedName>
        <fullName evidence="6">Kelch repeat protein</fullName>
    </recommendedName>
</protein>
<dbReference type="EMBL" id="KL363206">
    <property type="protein sequence ID" value="KFD54628.1"/>
    <property type="molecule type" value="Genomic_DNA"/>
</dbReference>
<organism evidence="3 5">
    <name type="scientific">Trichuris suis</name>
    <name type="common">pig whipworm</name>
    <dbReference type="NCBI Taxonomy" id="68888"/>
    <lineage>
        <taxon>Eukaryota</taxon>
        <taxon>Metazoa</taxon>
        <taxon>Ecdysozoa</taxon>
        <taxon>Nematoda</taxon>
        <taxon>Enoplea</taxon>
        <taxon>Dorylaimia</taxon>
        <taxon>Trichinellida</taxon>
        <taxon>Trichuridae</taxon>
        <taxon>Trichuris</taxon>
    </lineage>
</organism>
<evidence type="ECO:0000256" key="2">
    <source>
        <dbReference type="ARBA" id="ARBA00022737"/>
    </source>
</evidence>
<keyword evidence="1" id="KW-0880">Kelch repeat</keyword>
<gene>
    <name evidence="3" type="ORF">M513_04573</name>
    <name evidence="4" type="ORF">M514_04573</name>
</gene>
<dbReference type="Proteomes" id="UP000030764">
    <property type="component" value="Unassembled WGS sequence"/>
</dbReference>
<dbReference type="Pfam" id="PF01344">
    <property type="entry name" value="Kelch_1"/>
    <property type="match status" value="2"/>
</dbReference>
<keyword evidence="5" id="KW-1185">Reference proteome</keyword>
<evidence type="ECO:0000256" key="1">
    <source>
        <dbReference type="ARBA" id="ARBA00022441"/>
    </source>
</evidence>
<proteinExistence type="predicted"/>
<accession>A0A085MBN2</accession>
<dbReference type="SMART" id="SM00612">
    <property type="entry name" value="Kelch"/>
    <property type="match status" value="2"/>
</dbReference>
<keyword evidence="2" id="KW-0677">Repeat</keyword>